<organism evidence="1 2">
    <name type="scientific">Halorubrum distributum JCM 13916</name>
    <dbReference type="NCBI Taxonomy" id="1230455"/>
    <lineage>
        <taxon>Archaea</taxon>
        <taxon>Methanobacteriati</taxon>
        <taxon>Methanobacteriota</taxon>
        <taxon>Stenosarchaea group</taxon>
        <taxon>Halobacteria</taxon>
        <taxon>Halobacteriales</taxon>
        <taxon>Haloferacaceae</taxon>
        <taxon>Halorubrum</taxon>
        <taxon>Halorubrum distributum group</taxon>
    </lineage>
</organism>
<comment type="caution">
    <text evidence="1">The sequence shown here is derived from an EMBL/GenBank/DDBJ whole genome shotgun (WGS) entry which is preliminary data.</text>
</comment>
<sequence length="160" mass="17830">MEAECVFDKTPARLEVVPLTGCLSTIAFVCGVVYPTKARTELIGRFNVVFRLPRSDLLVDVFEARGELVGRVPLVQFAHLDEILTDRVRLVRRLLTARLRSECPVVDQSCEVFRRRLVGNLGFFGDPIGCSGITDREGDRFDALGRRQTVGPALGPVRRS</sequence>
<evidence type="ECO:0000313" key="1">
    <source>
        <dbReference type="EMBL" id="EMA71084.1"/>
    </source>
</evidence>
<gene>
    <name evidence="1" type="ORF">C462_08190</name>
</gene>
<name>M0PNJ8_9EURY</name>
<dbReference type="AlphaFoldDB" id="M0PNJ8"/>
<evidence type="ECO:0000313" key="2">
    <source>
        <dbReference type="Proteomes" id="UP000011528"/>
    </source>
</evidence>
<dbReference type="STRING" id="1230455.C462_08190"/>
<proteinExistence type="predicted"/>
<dbReference type="PATRIC" id="fig|1230455.3.peg.1565"/>
<accession>M0PNJ8</accession>
<dbReference type="EMBL" id="AOJJ01000057">
    <property type="protein sequence ID" value="EMA71084.1"/>
    <property type="molecule type" value="Genomic_DNA"/>
</dbReference>
<dbReference type="Proteomes" id="UP000011528">
    <property type="component" value="Unassembled WGS sequence"/>
</dbReference>
<protein>
    <submittedName>
        <fullName evidence="1">Uncharacterized protein</fullName>
    </submittedName>
</protein>
<dbReference type="RefSeq" id="WP_007995044.1">
    <property type="nucleotide sequence ID" value="NZ_AOJJ01000057.1"/>
</dbReference>
<reference evidence="1 2" key="1">
    <citation type="journal article" date="2014" name="PLoS Genet.">
        <title>Phylogenetically driven sequencing of extremely halophilic archaea reveals strategies for static and dynamic osmo-response.</title>
        <authorList>
            <person name="Becker E.A."/>
            <person name="Seitzer P.M."/>
            <person name="Tritt A."/>
            <person name="Larsen D."/>
            <person name="Krusor M."/>
            <person name="Yao A.I."/>
            <person name="Wu D."/>
            <person name="Madern D."/>
            <person name="Eisen J.A."/>
            <person name="Darling A.E."/>
            <person name="Facciotti M.T."/>
        </authorList>
    </citation>
    <scope>NUCLEOTIDE SEQUENCE [LARGE SCALE GENOMIC DNA]</scope>
    <source>
        <strain evidence="1 2">JCM 13916</strain>
    </source>
</reference>